<evidence type="ECO:0000256" key="1">
    <source>
        <dbReference type="SAM" id="MobiDB-lite"/>
    </source>
</evidence>
<dbReference type="Proteomes" id="UP001165090">
    <property type="component" value="Unassembled WGS sequence"/>
</dbReference>
<gene>
    <name evidence="2" type="ORF">VaNZ11_005537</name>
</gene>
<evidence type="ECO:0000313" key="3">
    <source>
        <dbReference type="Proteomes" id="UP001165090"/>
    </source>
</evidence>
<feature type="region of interest" description="Disordered" evidence="1">
    <location>
        <begin position="372"/>
        <end position="448"/>
    </location>
</feature>
<comment type="caution">
    <text evidence="2">The sequence shown here is derived from an EMBL/GenBank/DDBJ whole genome shotgun (WGS) entry which is preliminary data.</text>
</comment>
<keyword evidence="3" id="KW-1185">Reference proteome</keyword>
<protein>
    <submittedName>
        <fullName evidence="2">Uncharacterized protein</fullName>
    </submittedName>
</protein>
<accession>A0ABQ5RZ76</accession>
<evidence type="ECO:0000313" key="2">
    <source>
        <dbReference type="EMBL" id="GLI62789.1"/>
    </source>
</evidence>
<dbReference type="EMBL" id="BSDZ01000013">
    <property type="protein sequence ID" value="GLI62789.1"/>
    <property type="molecule type" value="Genomic_DNA"/>
</dbReference>
<feature type="compositionally biased region" description="Basic and acidic residues" evidence="1">
    <location>
        <begin position="377"/>
        <end position="386"/>
    </location>
</feature>
<name>A0ABQ5RZ76_9CHLO</name>
<reference evidence="2 3" key="1">
    <citation type="journal article" date="2023" name="IScience">
        <title>Expanded male sex-determining region conserved during the evolution of homothallism in the green alga Volvox.</title>
        <authorList>
            <person name="Yamamoto K."/>
            <person name="Matsuzaki R."/>
            <person name="Mahakham W."/>
            <person name="Heman W."/>
            <person name="Sekimoto H."/>
            <person name="Kawachi M."/>
            <person name="Minakuchi Y."/>
            <person name="Toyoda A."/>
            <person name="Nozaki H."/>
        </authorList>
    </citation>
    <scope>NUCLEOTIDE SEQUENCE [LARGE SCALE GENOMIC DNA]</scope>
    <source>
        <strain evidence="2 3">NIES-4468</strain>
    </source>
</reference>
<organism evidence="2 3">
    <name type="scientific">Volvox africanus</name>
    <dbReference type="NCBI Taxonomy" id="51714"/>
    <lineage>
        <taxon>Eukaryota</taxon>
        <taxon>Viridiplantae</taxon>
        <taxon>Chlorophyta</taxon>
        <taxon>core chlorophytes</taxon>
        <taxon>Chlorophyceae</taxon>
        <taxon>CS clade</taxon>
        <taxon>Chlamydomonadales</taxon>
        <taxon>Volvocaceae</taxon>
        <taxon>Volvox</taxon>
    </lineage>
</organism>
<sequence>MSLLMKADIITSAALGTSPPRTLRHRPNTLLGAPCTIVKPKTPDVEGQLLDLQVQLATARRNTWCFLIETGFAPGEARKLLDGIFSGAITSFRAFEPGANDAVPLEAGEPIPGLINRSTASSPASSCDSFSPMRRLRGQVPQERRPRLGSRPLDGPIDSHVEFCFSSTKERAACQAATVPITTRSSDPCTPRPDDCASPLLNLSNGSKGRMPFAAWAADLARAADDGRPASDAELTPNKLISHTRAWSFAAGQTEYQPPSAGLSPASGPVPRIPFGEWAQDALSDSLGNFLTTPLRGTPVFDVACANEEQSIPTTSYIRTISQAPENVSFADWGEMQRQEPVDDAITGPSSGGPISRVRSLCVRPQAGGGSICSRDGISRDNDRFQEPIPEEMPVQPKRQQPATTVVTTPVGSRPRGGPSQMARGASSGCLPGSPVPCRKGSGPQSPC</sequence>
<proteinExistence type="predicted"/>